<dbReference type="EMBL" id="CP009451">
    <property type="protein sequence ID" value="AIR03425.1"/>
    <property type="molecule type" value="Genomic_DNA"/>
</dbReference>
<gene>
    <name evidence="1" type="ORF">JT31_01950</name>
</gene>
<dbReference type="OrthoDB" id="8966986at2"/>
<protein>
    <recommendedName>
        <fullName evidence="3">DUF968 domain-containing protein</fullName>
    </recommendedName>
</protein>
<reference evidence="1 2" key="1">
    <citation type="submission" date="2014-09" db="EMBL/GenBank/DDBJ databases">
        <title>Cedecea neteri SSMD04 Genome Sequencing.</title>
        <authorList>
            <person name="Tan J.-Y."/>
        </authorList>
    </citation>
    <scope>NUCLEOTIDE SEQUENCE [LARGE SCALE GENOMIC DNA]</scope>
    <source>
        <strain evidence="1 2">SSMD04</strain>
    </source>
</reference>
<organism evidence="1 2">
    <name type="scientific">Cedecea neteri</name>
    <dbReference type="NCBI Taxonomy" id="158822"/>
    <lineage>
        <taxon>Bacteria</taxon>
        <taxon>Pseudomonadati</taxon>
        <taxon>Pseudomonadota</taxon>
        <taxon>Gammaproteobacteria</taxon>
        <taxon>Enterobacterales</taxon>
        <taxon>Enterobacteriaceae</taxon>
        <taxon>Cedecea</taxon>
    </lineage>
</organism>
<sequence length="95" mass="10374">MTKAEREHLSRVVALGCIVCRQLGHGETPAELHHVRSGRGIAQRADNFSVIPLCHQHHRNGGHGVAIHAGRQTWEQIFGAELELLQTNLELGGSA</sequence>
<name>A0A089RA40_9ENTR</name>
<dbReference type="Gene3D" id="3.30.40.190">
    <property type="match status" value="1"/>
</dbReference>
<proteinExistence type="predicted"/>
<dbReference type="Proteomes" id="UP000029481">
    <property type="component" value="Chromosome"/>
</dbReference>
<evidence type="ECO:0000313" key="2">
    <source>
        <dbReference type="Proteomes" id="UP000029481"/>
    </source>
</evidence>
<dbReference type="KEGG" id="cnt:JT31_01950"/>
<evidence type="ECO:0008006" key="3">
    <source>
        <dbReference type="Google" id="ProtNLM"/>
    </source>
</evidence>
<accession>A0A089RA40</accession>
<dbReference type="InterPro" id="IPR031875">
    <property type="entry name" value="RecA_dep_nuc"/>
</dbReference>
<dbReference type="RefSeq" id="WP_038472706.1">
    <property type="nucleotide sequence ID" value="NZ_CP009451.1"/>
</dbReference>
<keyword evidence="2" id="KW-1185">Reference proteome</keyword>
<dbReference type="AlphaFoldDB" id="A0A089RA40"/>
<dbReference type="Pfam" id="PF16786">
    <property type="entry name" value="RecA_dep_nuc"/>
    <property type="match status" value="1"/>
</dbReference>
<evidence type="ECO:0000313" key="1">
    <source>
        <dbReference type="EMBL" id="AIR03425.1"/>
    </source>
</evidence>